<dbReference type="PANTHER" id="PTHR42978">
    <property type="entry name" value="QUORUM-QUENCHING LACTONASE YTNP-RELATED-RELATED"/>
    <property type="match status" value="1"/>
</dbReference>
<reference evidence="7 8" key="1">
    <citation type="submission" date="2019-01" db="EMBL/GenBank/DDBJ databases">
        <authorList>
            <person name="Chen W.-M."/>
        </authorList>
    </citation>
    <scope>NUCLEOTIDE SEQUENCE [LARGE SCALE GENOMIC DNA]</scope>
    <source>
        <strain evidence="7 8">CCP-6</strain>
    </source>
</reference>
<proteinExistence type="inferred from homology"/>
<comment type="cofactor">
    <cofactor evidence="1">
        <name>Zn(2+)</name>
        <dbReference type="ChEBI" id="CHEBI:29105"/>
    </cofactor>
</comment>
<keyword evidence="8" id="KW-1185">Reference proteome</keyword>
<evidence type="ECO:0000313" key="8">
    <source>
        <dbReference type="Proteomes" id="UP000282957"/>
    </source>
</evidence>
<keyword evidence="5" id="KW-0862">Zinc</keyword>
<dbReference type="SMART" id="SM00849">
    <property type="entry name" value="Lactamase_B"/>
    <property type="match status" value="1"/>
</dbReference>
<dbReference type="OrthoDB" id="9773738at2"/>
<dbReference type="Gene3D" id="3.60.15.10">
    <property type="entry name" value="Ribonuclease Z/Hydroxyacylglutathione hydrolase-like"/>
    <property type="match status" value="1"/>
</dbReference>
<dbReference type="SUPFAM" id="SSF56281">
    <property type="entry name" value="Metallo-hydrolase/oxidoreductase"/>
    <property type="match status" value="1"/>
</dbReference>
<evidence type="ECO:0000313" key="7">
    <source>
        <dbReference type="EMBL" id="RVT97139.1"/>
    </source>
</evidence>
<keyword evidence="3" id="KW-0479">Metal-binding</keyword>
<dbReference type="Proteomes" id="UP000282957">
    <property type="component" value="Unassembled WGS sequence"/>
</dbReference>
<comment type="caution">
    <text evidence="7">The sequence shown here is derived from an EMBL/GenBank/DDBJ whole genome shotgun (WGS) entry which is preliminary data.</text>
</comment>
<evidence type="ECO:0000256" key="3">
    <source>
        <dbReference type="ARBA" id="ARBA00022723"/>
    </source>
</evidence>
<evidence type="ECO:0000256" key="1">
    <source>
        <dbReference type="ARBA" id="ARBA00001947"/>
    </source>
</evidence>
<dbReference type="GO" id="GO:0046872">
    <property type="term" value="F:metal ion binding"/>
    <property type="evidence" value="ECO:0007669"/>
    <property type="project" value="UniProtKB-KW"/>
</dbReference>
<dbReference type="EMBL" id="SACL01000003">
    <property type="protein sequence ID" value="RVT97139.1"/>
    <property type="molecule type" value="Genomic_DNA"/>
</dbReference>
<dbReference type="InterPro" id="IPR036866">
    <property type="entry name" value="RibonucZ/Hydroxyglut_hydro"/>
</dbReference>
<accession>A0A437MHL9</accession>
<evidence type="ECO:0000256" key="2">
    <source>
        <dbReference type="ARBA" id="ARBA00007749"/>
    </source>
</evidence>
<feature type="domain" description="Metallo-beta-lactamase" evidence="6">
    <location>
        <begin position="45"/>
        <end position="264"/>
    </location>
</feature>
<dbReference type="GO" id="GO:0016787">
    <property type="term" value="F:hydrolase activity"/>
    <property type="evidence" value="ECO:0007669"/>
    <property type="project" value="UniProtKB-KW"/>
</dbReference>
<evidence type="ECO:0000259" key="6">
    <source>
        <dbReference type="SMART" id="SM00849"/>
    </source>
</evidence>
<dbReference type="CDD" id="cd07729">
    <property type="entry name" value="AHL_lactonase_MBL-fold"/>
    <property type="match status" value="1"/>
</dbReference>
<gene>
    <name evidence="7" type="ORF">EOD42_10665</name>
</gene>
<dbReference type="AlphaFoldDB" id="A0A437MHL9"/>
<protein>
    <submittedName>
        <fullName evidence="7">N-acyl homoserine lactonase family protein</fullName>
    </submittedName>
</protein>
<keyword evidence="4" id="KW-0378">Hydrolase</keyword>
<dbReference type="InterPro" id="IPR001279">
    <property type="entry name" value="Metallo-B-lactamas"/>
</dbReference>
<sequence>MITVTPIRTGSVRVKTAQQAGRDGRSGIGRKIDIFRDPDWSEPLPIFCFLVEHPEGRFLIDTGDTWRNSVPGYLPRWNPFFTKEVVVKVAPHEEVGAQLLAMNLDPSRDIAAVILTHMHHDHAGGLDHFPHTRIMVTRENYEFSRGLRGKIGGCLPQRWPIWFRPELVTLGGPAIGPFVSSHPITSDGRVALVPTPGHVNGHVSVLIRQEELSIFIAADATYAESILRAGKADGVTFDPETAKDTLRRITEYASSTPTIILPSHDPDGPARLAACRTFI</sequence>
<dbReference type="PANTHER" id="PTHR42978:SF7">
    <property type="entry name" value="METALLO-HYDROLASE RV2300C-RELATED"/>
    <property type="match status" value="1"/>
</dbReference>
<dbReference type="Pfam" id="PF00753">
    <property type="entry name" value="Lactamase_B"/>
    <property type="match status" value="1"/>
</dbReference>
<evidence type="ECO:0000256" key="5">
    <source>
        <dbReference type="ARBA" id="ARBA00022833"/>
    </source>
</evidence>
<dbReference type="RefSeq" id="WP_127787789.1">
    <property type="nucleotide sequence ID" value="NZ_SACL01000003.1"/>
</dbReference>
<dbReference type="InterPro" id="IPR051013">
    <property type="entry name" value="MBL_superfamily_lactonases"/>
</dbReference>
<evidence type="ECO:0000256" key="4">
    <source>
        <dbReference type="ARBA" id="ARBA00022801"/>
    </source>
</evidence>
<organism evidence="7 8">
    <name type="scientific">Rhodovarius crocodyli</name>
    <dbReference type="NCBI Taxonomy" id="1979269"/>
    <lineage>
        <taxon>Bacteria</taxon>
        <taxon>Pseudomonadati</taxon>
        <taxon>Pseudomonadota</taxon>
        <taxon>Alphaproteobacteria</taxon>
        <taxon>Acetobacterales</taxon>
        <taxon>Roseomonadaceae</taxon>
        <taxon>Rhodovarius</taxon>
    </lineage>
</organism>
<name>A0A437MHL9_9PROT</name>
<comment type="similarity">
    <text evidence="2">Belongs to the metallo-beta-lactamase superfamily.</text>
</comment>